<dbReference type="GO" id="GO:0016020">
    <property type="term" value="C:membrane"/>
    <property type="evidence" value="ECO:0007669"/>
    <property type="project" value="TreeGrafter"/>
</dbReference>
<evidence type="ECO:0000256" key="1">
    <source>
        <dbReference type="ARBA" id="ARBA00024484"/>
    </source>
</evidence>
<dbReference type="Gene3D" id="3.30.300.30">
    <property type="match status" value="1"/>
</dbReference>
<dbReference type="EMBL" id="MFFM01000034">
    <property type="protein sequence ID" value="OGF12101.1"/>
    <property type="molecule type" value="Genomic_DNA"/>
</dbReference>
<dbReference type="CDD" id="cd07989">
    <property type="entry name" value="LPLAT_AGPAT-like"/>
    <property type="match status" value="1"/>
</dbReference>
<dbReference type="InterPro" id="IPR009081">
    <property type="entry name" value="PP-bd_ACP"/>
</dbReference>
<dbReference type="Pfam" id="PF23562">
    <property type="entry name" value="AMP-binding_C_3"/>
    <property type="match status" value="1"/>
</dbReference>
<protein>
    <recommendedName>
        <fullName evidence="2">Carrier domain-containing protein</fullName>
    </recommendedName>
</protein>
<dbReference type="Pfam" id="PF01553">
    <property type="entry name" value="Acyltransferase"/>
    <property type="match status" value="1"/>
</dbReference>
<name>A0A1F5RDH4_9BACT</name>
<dbReference type="Proteomes" id="UP000177230">
    <property type="component" value="Unassembled WGS sequence"/>
</dbReference>
<dbReference type="InterPro" id="IPR045851">
    <property type="entry name" value="AMP-bd_C_sf"/>
</dbReference>
<dbReference type="Gene3D" id="3.40.50.12780">
    <property type="entry name" value="N-terminal domain of ligase-like"/>
    <property type="match status" value="1"/>
</dbReference>
<dbReference type="InterPro" id="IPR002123">
    <property type="entry name" value="Plipid/glycerol_acylTrfase"/>
</dbReference>
<dbReference type="PANTHER" id="PTHR43272">
    <property type="entry name" value="LONG-CHAIN-FATTY-ACID--COA LIGASE"/>
    <property type="match status" value="1"/>
</dbReference>
<dbReference type="GO" id="GO:0004467">
    <property type="term" value="F:long-chain fatty acid-CoA ligase activity"/>
    <property type="evidence" value="ECO:0007669"/>
    <property type="project" value="UniProtKB-EC"/>
</dbReference>
<evidence type="ECO:0000313" key="4">
    <source>
        <dbReference type="Proteomes" id="UP000177230"/>
    </source>
</evidence>
<reference evidence="3 4" key="1">
    <citation type="journal article" date="2016" name="Nat. Commun.">
        <title>Thousands of microbial genomes shed light on interconnected biogeochemical processes in an aquifer system.</title>
        <authorList>
            <person name="Anantharaman K."/>
            <person name="Brown C.T."/>
            <person name="Hug L.A."/>
            <person name="Sharon I."/>
            <person name="Castelle C.J."/>
            <person name="Probst A.J."/>
            <person name="Thomas B.C."/>
            <person name="Singh A."/>
            <person name="Wilkins M.J."/>
            <person name="Karaoz U."/>
            <person name="Brodie E.L."/>
            <person name="Williams K.H."/>
            <person name="Hubbard S.S."/>
            <person name="Banfield J.F."/>
        </authorList>
    </citation>
    <scope>NUCLEOTIDE SEQUENCE [LARGE SCALE GENOMIC DNA]</scope>
</reference>
<comment type="catalytic activity">
    <reaction evidence="1">
        <text>a long-chain fatty acid + ATP + CoA = a long-chain fatty acyl-CoA + AMP + diphosphate</text>
        <dbReference type="Rhea" id="RHEA:15421"/>
        <dbReference type="ChEBI" id="CHEBI:30616"/>
        <dbReference type="ChEBI" id="CHEBI:33019"/>
        <dbReference type="ChEBI" id="CHEBI:57287"/>
        <dbReference type="ChEBI" id="CHEBI:57560"/>
        <dbReference type="ChEBI" id="CHEBI:83139"/>
        <dbReference type="ChEBI" id="CHEBI:456215"/>
        <dbReference type="EC" id="6.2.1.3"/>
    </reaction>
    <physiologicalReaction direction="left-to-right" evidence="1">
        <dbReference type="Rhea" id="RHEA:15422"/>
    </physiologicalReaction>
</comment>
<gene>
    <name evidence="3" type="ORF">A2024_03690</name>
</gene>
<dbReference type="Gene3D" id="1.10.1200.10">
    <property type="entry name" value="ACP-like"/>
    <property type="match status" value="1"/>
</dbReference>
<organism evidence="3 4">
    <name type="scientific">Candidatus Edwardsbacteria bacterium GWF2_54_11</name>
    <dbReference type="NCBI Taxonomy" id="1817851"/>
    <lineage>
        <taxon>Bacteria</taxon>
        <taxon>Candidatus Edwardsiibacteriota</taxon>
    </lineage>
</organism>
<sequence>MHIKDFKKAALIYRGREISYAETISLVNRFASCYRLNEGDRTAVFAENRPEWIYAYLSVWRNGGISVPIDYLAPADEVSYILNDCRPSVVFCSHKTKEVLTEAVNSLKGDYRPEILIFEELSLPENAPDKIVAEPDKHETATIIYTSGTTGSPKGVMLTHDNIMANIEDVVDHTKIFTADDRLLAILPFHHIFPLMGTIMATLYCGATLVILEKISSEEILGALKQYGITIIIGVPRLYRLFHKGMIDKINASPAAKVLLKISRALKQPALGRLIFKKAQQAFGGHIKYFISGGAKLDERVGGDLYAMGFEVLEGFGMTEAAPMITFTKPGQVRIGSPGTPTSQTEVRIEDGEILARGRNIMKGYYNKPEDTAAILKDGWLHTGDQGYLDKKNRLFITGRKKEIIVLSSGKNINPEEIENRILSLSPLIKEIGVYPREEKLGAVIHPDFLAVKKQQVVNLRETIKWLVLDKFNLTVPGYKKIHHFTLVNDELPKTRLGKLKRFLLPQMDARTAETHRLRPDPDTQEYRALKTYLEKALDQKVYPDQHLEYDLGLDSLGKIELDLFLEKNYGIKLEDQESVAHHTVEALSLLMAEQKKTGPAETSDWHSTLQEKAEFTMPQSRFMQCTMKLATAPLFKLYFHLQGQGQQNLPPGPFILAPNHQSFLDGIFLSILLPNRILKDTFFLAAGKHIKTPINRFYANHSNLLVMDINRDLKSTLQQAAAAIRQGKNLAIFPEGARSRDGHLSEFKKTFAILSRELQVPVVPVAISGAYASVPIGRKLPKPGKVSLKFLPAIYPGQMDYDQITSQTRQAIAENI</sequence>
<proteinExistence type="predicted"/>
<dbReference type="SUPFAM" id="SSF56801">
    <property type="entry name" value="Acetyl-CoA synthetase-like"/>
    <property type="match status" value="1"/>
</dbReference>
<dbReference type="PROSITE" id="PS00455">
    <property type="entry name" value="AMP_BINDING"/>
    <property type="match status" value="1"/>
</dbReference>
<dbReference type="PROSITE" id="PS50075">
    <property type="entry name" value="CARRIER"/>
    <property type="match status" value="1"/>
</dbReference>
<evidence type="ECO:0000313" key="3">
    <source>
        <dbReference type="EMBL" id="OGF12101.1"/>
    </source>
</evidence>
<dbReference type="PANTHER" id="PTHR43272:SF52">
    <property type="entry name" value="AMP-DEPENDENT SYNTHETASE_LIGASE DOMAIN-CONTAINING PROTEIN"/>
    <property type="match status" value="1"/>
</dbReference>
<dbReference type="GO" id="GO:0016746">
    <property type="term" value="F:acyltransferase activity"/>
    <property type="evidence" value="ECO:0007669"/>
    <property type="project" value="InterPro"/>
</dbReference>
<dbReference type="AlphaFoldDB" id="A0A1F5RDH4"/>
<dbReference type="InterPro" id="IPR042099">
    <property type="entry name" value="ANL_N_sf"/>
</dbReference>
<dbReference type="InterPro" id="IPR036736">
    <property type="entry name" value="ACP-like_sf"/>
</dbReference>
<dbReference type="SUPFAM" id="SSF69593">
    <property type="entry name" value="Glycerol-3-phosphate (1)-acyltransferase"/>
    <property type="match status" value="1"/>
</dbReference>
<dbReference type="SUPFAM" id="SSF47336">
    <property type="entry name" value="ACP-like"/>
    <property type="match status" value="1"/>
</dbReference>
<evidence type="ECO:0000259" key="2">
    <source>
        <dbReference type="PROSITE" id="PS50075"/>
    </source>
</evidence>
<comment type="caution">
    <text evidence="3">The sequence shown here is derived from an EMBL/GenBank/DDBJ whole genome shotgun (WGS) entry which is preliminary data.</text>
</comment>
<dbReference type="InterPro" id="IPR020845">
    <property type="entry name" value="AMP-binding_CS"/>
</dbReference>
<dbReference type="Pfam" id="PF00501">
    <property type="entry name" value="AMP-binding"/>
    <property type="match status" value="1"/>
</dbReference>
<dbReference type="InterPro" id="IPR000873">
    <property type="entry name" value="AMP-dep_synth/lig_dom"/>
</dbReference>
<feature type="domain" description="Carrier" evidence="2">
    <location>
        <begin position="520"/>
        <end position="596"/>
    </location>
</feature>
<accession>A0A1F5RDH4</accession>
<dbReference type="SMART" id="SM00563">
    <property type="entry name" value="PlsC"/>
    <property type="match status" value="1"/>
</dbReference>